<keyword evidence="3" id="KW-1185">Reference proteome</keyword>
<name>A0ABX3H354_PAEBO</name>
<protein>
    <submittedName>
        <fullName evidence="2">Flavodoxin</fullName>
    </submittedName>
</protein>
<dbReference type="InterPro" id="IPR008254">
    <property type="entry name" value="Flavodoxin/NO_synth"/>
</dbReference>
<dbReference type="RefSeq" id="WP_038595118.1">
    <property type="nucleotide sequence ID" value="NZ_MPTB01000041.1"/>
</dbReference>
<gene>
    <name evidence="2" type="ORF">BSK56_26025</name>
</gene>
<feature type="domain" description="Flavodoxin-like" evidence="1">
    <location>
        <begin position="3"/>
        <end position="145"/>
    </location>
</feature>
<dbReference type="InterPro" id="IPR029039">
    <property type="entry name" value="Flavoprotein-like_sf"/>
</dbReference>
<accession>A0ABX3H354</accession>
<evidence type="ECO:0000313" key="3">
    <source>
        <dbReference type="Proteomes" id="UP000187412"/>
    </source>
</evidence>
<dbReference type="Pfam" id="PF12724">
    <property type="entry name" value="Flavodoxin_5"/>
    <property type="match status" value="1"/>
</dbReference>
<evidence type="ECO:0000313" key="2">
    <source>
        <dbReference type="EMBL" id="OMD42351.1"/>
    </source>
</evidence>
<comment type="caution">
    <text evidence="2">The sequence shown here is derived from an EMBL/GenBank/DDBJ whole genome shotgun (WGS) entry which is preliminary data.</text>
</comment>
<organism evidence="2 3">
    <name type="scientific">Paenibacillus borealis</name>
    <dbReference type="NCBI Taxonomy" id="160799"/>
    <lineage>
        <taxon>Bacteria</taxon>
        <taxon>Bacillati</taxon>
        <taxon>Bacillota</taxon>
        <taxon>Bacilli</taxon>
        <taxon>Bacillales</taxon>
        <taxon>Paenibacillaceae</taxon>
        <taxon>Paenibacillus</taxon>
    </lineage>
</organism>
<dbReference type="PANTHER" id="PTHR38030:SF2">
    <property type="entry name" value="PROTOPORPHYRINOGEN IX DEHYDROGENASE [QUINONE]"/>
    <property type="match status" value="1"/>
</dbReference>
<dbReference type="Proteomes" id="UP000187412">
    <property type="component" value="Unassembled WGS sequence"/>
</dbReference>
<dbReference type="InterPro" id="IPR026816">
    <property type="entry name" value="Flavodoxin_dom"/>
</dbReference>
<dbReference type="Gene3D" id="3.40.50.360">
    <property type="match status" value="1"/>
</dbReference>
<dbReference type="InterPro" id="IPR052200">
    <property type="entry name" value="Protoporphyrinogen_IX_DH"/>
</dbReference>
<dbReference type="SUPFAM" id="SSF52218">
    <property type="entry name" value="Flavoproteins"/>
    <property type="match status" value="1"/>
</dbReference>
<dbReference type="PANTHER" id="PTHR38030">
    <property type="entry name" value="PROTOPORPHYRINOGEN IX DEHYDROGENASE [MENAQUINONE]"/>
    <property type="match status" value="1"/>
</dbReference>
<dbReference type="PROSITE" id="PS50902">
    <property type="entry name" value="FLAVODOXIN_LIKE"/>
    <property type="match status" value="1"/>
</dbReference>
<proteinExistence type="predicted"/>
<evidence type="ECO:0000259" key="1">
    <source>
        <dbReference type="PROSITE" id="PS50902"/>
    </source>
</evidence>
<dbReference type="EMBL" id="MPTB01000041">
    <property type="protein sequence ID" value="OMD42351.1"/>
    <property type="molecule type" value="Genomic_DNA"/>
</dbReference>
<sequence length="145" mass="16264">MSLVVLYATKSGATEQCAKILSEELSHCTLCNIDSGKPNLEEFDSVILGAGVRDGKLYKPIRDFIKKNQTELLKKRVGYYICNEKPKKTEEIIEANFPEELKKAAVCIESFGGYKAYAAPKEGTDQLKGIFVDRIKAFSEKFKED</sequence>
<reference evidence="2 3" key="1">
    <citation type="submission" date="2016-10" db="EMBL/GenBank/DDBJ databases">
        <title>Paenibacillus species isolates.</title>
        <authorList>
            <person name="Beno S.M."/>
        </authorList>
    </citation>
    <scope>NUCLEOTIDE SEQUENCE [LARGE SCALE GENOMIC DNA]</scope>
    <source>
        <strain evidence="2 3">FSL H7-0744</strain>
    </source>
</reference>